<sequence>TEFASACISKILSLYRKINNPKTVPSSVILIGHSMGGLIAKRLLAYPSTINLTNIAITLAAPLEAPVVNFDKI</sequence>
<keyword evidence="6 10" id="KW-0256">Endoplasmic reticulum</keyword>
<dbReference type="GO" id="GO:0015031">
    <property type="term" value="P:protein transport"/>
    <property type="evidence" value="ECO:0007669"/>
    <property type="project" value="UniProtKB-KW"/>
</dbReference>
<accession>S4NXW1</accession>
<keyword evidence="7 10" id="KW-0653">Protein transport</keyword>
<feature type="non-terminal residue" evidence="12">
    <location>
        <position position="1"/>
    </location>
</feature>
<evidence type="ECO:0000256" key="3">
    <source>
        <dbReference type="ARBA" id="ARBA00022448"/>
    </source>
</evidence>
<name>S4NXW1_9NEOP</name>
<dbReference type="Gene3D" id="3.40.50.1820">
    <property type="entry name" value="alpha/beta hydrolase"/>
    <property type="match status" value="1"/>
</dbReference>
<comment type="function">
    <text evidence="10">Involved in inositol deacylation of GPI-anchored proteins which plays important roles in the quality control and ER-associated degradation of GPI-anchored proteins.</text>
</comment>
<dbReference type="GO" id="GO:0005789">
    <property type="term" value="C:endoplasmic reticulum membrane"/>
    <property type="evidence" value="ECO:0007669"/>
    <property type="project" value="UniProtKB-SubCell"/>
</dbReference>
<evidence type="ECO:0000259" key="11">
    <source>
        <dbReference type="Pfam" id="PF07819"/>
    </source>
</evidence>
<keyword evidence="9 10" id="KW-0472">Membrane</keyword>
<evidence type="ECO:0000256" key="9">
    <source>
        <dbReference type="ARBA" id="ARBA00023136"/>
    </source>
</evidence>
<dbReference type="AlphaFoldDB" id="S4NXW1"/>
<evidence type="ECO:0000256" key="6">
    <source>
        <dbReference type="ARBA" id="ARBA00022824"/>
    </source>
</evidence>
<dbReference type="GO" id="GO:0006888">
    <property type="term" value="P:endoplasmic reticulum to Golgi vesicle-mediated transport"/>
    <property type="evidence" value="ECO:0007669"/>
    <property type="project" value="TreeGrafter"/>
</dbReference>
<evidence type="ECO:0000256" key="2">
    <source>
        <dbReference type="ARBA" id="ARBA00006931"/>
    </source>
</evidence>
<keyword evidence="5 10" id="KW-0378">Hydrolase</keyword>
<evidence type="ECO:0000256" key="7">
    <source>
        <dbReference type="ARBA" id="ARBA00022927"/>
    </source>
</evidence>
<dbReference type="InterPro" id="IPR039529">
    <property type="entry name" value="PGAP1/BST1"/>
</dbReference>
<feature type="non-terminal residue" evidence="12">
    <location>
        <position position="73"/>
    </location>
</feature>
<comment type="subcellular location">
    <subcellularLocation>
        <location evidence="1">Endoplasmic reticulum membrane</location>
        <topology evidence="1">Multi-pass membrane protein</topology>
    </subcellularLocation>
</comment>
<dbReference type="EMBL" id="GAIX01010536">
    <property type="protein sequence ID" value="JAA82024.1"/>
    <property type="molecule type" value="Transcribed_RNA"/>
</dbReference>
<keyword evidence="3 10" id="KW-0813">Transport</keyword>
<keyword evidence="8" id="KW-1133">Transmembrane helix</keyword>
<evidence type="ECO:0000256" key="4">
    <source>
        <dbReference type="ARBA" id="ARBA00022692"/>
    </source>
</evidence>
<evidence type="ECO:0000313" key="12">
    <source>
        <dbReference type="EMBL" id="JAA82024.1"/>
    </source>
</evidence>
<dbReference type="PANTHER" id="PTHR15495">
    <property type="entry name" value="NEGATIVE REGULATOR OF VESICLE FORMATION-RELATED"/>
    <property type="match status" value="1"/>
</dbReference>
<dbReference type="PANTHER" id="PTHR15495:SF7">
    <property type="entry name" value="GPI INOSITOL-DEACYLASE"/>
    <property type="match status" value="1"/>
</dbReference>
<keyword evidence="4" id="KW-0812">Transmembrane</keyword>
<feature type="domain" description="GPI inositol-deacylase PGAP1-like alpha/beta" evidence="11">
    <location>
        <begin position="1"/>
        <end position="72"/>
    </location>
</feature>
<dbReference type="GO" id="GO:0006505">
    <property type="term" value="P:GPI anchor metabolic process"/>
    <property type="evidence" value="ECO:0007669"/>
    <property type="project" value="TreeGrafter"/>
</dbReference>
<protein>
    <recommendedName>
        <fullName evidence="10">GPI inositol-deacylase</fullName>
        <ecNumber evidence="10">3.1.-.-</ecNumber>
    </recommendedName>
</protein>
<dbReference type="SUPFAM" id="SSF53474">
    <property type="entry name" value="alpha/beta-Hydrolases"/>
    <property type="match status" value="1"/>
</dbReference>
<dbReference type="GO" id="GO:0050185">
    <property type="term" value="F:phosphatidylinositol deacylase activity"/>
    <property type="evidence" value="ECO:0007669"/>
    <property type="project" value="TreeGrafter"/>
</dbReference>
<evidence type="ECO:0000256" key="10">
    <source>
        <dbReference type="RuleBase" id="RU365011"/>
    </source>
</evidence>
<reference evidence="12" key="1">
    <citation type="journal article" date="2013" name="BMC Genomics">
        <title>Unscrambling butterfly oogenesis.</title>
        <authorList>
            <person name="Carter J.M."/>
            <person name="Baker S.C."/>
            <person name="Pink R."/>
            <person name="Carter D.R."/>
            <person name="Collins A."/>
            <person name="Tomlin J."/>
            <person name="Gibbs M."/>
            <person name="Breuker C.J."/>
        </authorList>
    </citation>
    <scope>NUCLEOTIDE SEQUENCE</scope>
    <source>
        <tissue evidence="12">Ovary</tissue>
    </source>
</reference>
<comment type="similarity">
    <text evidence="2 10">Belongs to the GPI inositol-deacylase family.</text>
</comment>
<evidence type="ECO:0000256" key="1">
    <source>
        <dbReference type="ARBA" id="ARBA00004477"/>
    </source>
</evidence>
<dbReference type="InterPro" id="IPR012908">
    <property type="entry name" value="PGAP1-ab_dom-like"/>
</dbReference>
<dbReference type="Pfam" id="PF07819">
    <property type="entry name" value="PGAP1"/>
    <property type="match status" value="1"/>
</dbReference>
<dbReference type="EC" id="3.1.-.-" evidence="10"/>
<dbReference type="InterPro" id="IPR029058">
    <property type="entry name" value="AB_hydrolase_fold"/>
</dbReference>
<organism evidence="12">
    <name type="scientific">Pararge aegeria</name>
    <name type="common">speckled wood butterfly</name>
    <dbReference type="NCBI Taxonomy" id="116150"/>
    <lineage>
        <taxon>Eukaryota</taxon>
        <taxon>Metazoa</taxon>
        <taxon>Ecdysozoa</taxon>
        <taxon>Arthropoda</taxon>
        <taxon>Hexapoda</taxon>
        <taxon>Insecta</taxon>
        <taxon>Pterygota</taxon>
        <taxon>Neoptera</taxon>
        <taxon>Endopterygota</taxon>
        <taxon>Lepidoptera</taxon>
        <taxon>Glossata</taxon>
        <taxon>Ditrysia</taxon>
        <taxon>Papilionoidea</taxon>
        <taxon>Nymphalidae</taxon>
        <taxon>Satyrinae</taxon>
        <taxon>Satyrini</taxon>
        <taxon>Parargina</taxon>
        <taxon>Pararge</taxon>
    </lineage>
</organism>
<evidence type="ECO:0000256" key="8">
    <source>
        <dbReference type="ARBA" id="ARBA00022989"/>
    </source>
</evidence>
<evidence type="ECO:0000256" key="5">
    <source>
        <dbReference type="ARBA" id="ARBA00022801"/>
    </source>
</evidence>
<proteinExistence type="inferred from homology"/>
<reference evidence="12" key="2">
    <citation type="submission" date="2013-05" db="EMBL/GenBank/DDBJ databases">
        <authorList>
            <person name="Carter J.-M."/>
            <person name="Baker S.C."/>
            <person name="Pink R."/>
            <person name="Carter D.R.F."/>
            <person name="Collins A."/>
            <person name="Tomlin J."/>
            <person name="Gibbs M."/>
            <person name="Breuker C.J."/>
        </authorList>
    </citation>
    <scope>NUCLEOTIDE SEQUENCE</scope>
    <source>
        <tissue evidence="12">Ovary</tissue>
    </source>
</reference>